<feature type="domain" description="D-alanyl-D-alanine carboxypeptidase-like core" evidence="1">
    <location>
        <begin position="38"/>
        <end position="177"/>
    </location>
</feature>
<gene>
    <name evidence="2" type="ORF">BMR96_04785</name>
</gene>
<evidence type="ECO:0000313" key="2">
    <source>
        <dbReference type="EMBL" id="ORI97898.1"/>
    </source>
</evidence>
<dbReference type="AlphaFoldDB" id="A0A1X0VDW8"/>
<name>A0A1X0VDW8_LEUPS</name>
<dbReference type="Proteomes" id="UP000192288">
    <property type="component" value="Unassembled WGS sequence"/>
</dbReference>
<proteinExistence type="predicted"/>
<dbReference type="InterPro" id="IPR009045">
    <property type="entry name" value="Zn_M74/Hedgehog-like"/>
</dbReference>
<dbReference type="GO" id="GO:0006508">
    <property type="term" value="P:proteolysis"/>
    <property type="evidence" value="ECO:0007669"/>
    <property type="project" value="InterPro"/>
</dbReference>
<dbReference type="SUPFAM" id="SSF55166">
    <property type="entry name" value="Hedgehog/DD-peptidase"/>
    <property type="match status" value="1"/>
</dbReference>
<evidence type="ECO:0000259" key="1">
    <source>
        <dbReference type="Pfam" id="PF02557"/>
    </source>
</evidence>
<sequence length="216" mass="24995">MNFPNSGALDNPNLLVVNQQHPIQEELAFERFLIGKETINTSIVDSLSSLFSEAEKNGFRFTLVSGYRSIAYQKSLFDQSVQRHRNAGYSLEQAQNMTLAYSQLPGSSEHHTGLAVDIIDTAFLNDRQDLYDDVDQLISQQWLINHAVDYGFILRYPKAKVNWTGINYEPWHFRFVGQENAAYMTKNGLSLEEYIERLTTNSKSHLWFRTQYNDQR</sequence>
<dbReference type="InterPro" id="IPR052179">
    <property type="entry name" value="DD-CPase-like"/>
</dbReference>
<dbReference type="PANTHER" id="PTHR34385:SF1">
    <property type="entry name" value="PEPTIDOGLYCAN L-ALANYL-D-GLUTAMATE ENDOPEPTIDASE CWLK"/>
    <property type="match status" value="1"/>
</dbReference>
<dbReference type="InterPro" id="IPR003709">
    <property type="entry name" value="VanY-like_core_dom"/>
</dbReference>
<reference evidence="2 3" key="1">
    <citation type="journal article" date="2017" name="Front. Microbiol.">
        <title>Genomic Characterization of Dairy Associated Leuconostoc Species and Diversity of Leuconostocs in Undefined Mixed Mesophilic Starter Cultures.</title>
        <authorList>
            <person name="Frantzen C.A."/>
            <person name="Kot W."/>
            <person name="Pedersen T.B."/>
            <person name="Ardo Y.M."/>
            <person name="Broadbent J.R."/>
            <person name="Neve H."/>
            <person name="Hansen L.H."/>
            <person name="Dal Bello F."/>
            <person name="Ostlie H.M."/>
            <person name="Kleppen H.P."/>
            <person name="Vogensen F.K."/>
            <person name="Holo H."/>
        </authorList>
    </citation>
    <scope>NUCLEOTIDE SEQUENCE [LARGE SCALE GENOMIC DNA]</scope>
    <source>
        <strain evidence="2 3">LMGCF08</strain>
    </source>
</reference>
<dbReference type="eggNOG" id="COG1876">
    <property type="taxonomic scope" value="Bacteria"/>
</dbReference>
<dbReference type="CDD" id="cd14852">
    <property type="entry name" value="LD-carboxypeptidase"/>
    <property type="match status" value="1"/>
</dbReference>
<dbReference type="Gene3D" id="3.30.1380.10">
    <property type="match status" value="1"/>
</dbReference>
<protein>
    <submittedName>
        <fullName evidence="2">Peptidase M15</fullName>
    </submittedName>
</protein>
<dbReference type="Pfam" id="PF02557">
    <property type="entry name" value="VanY"/>
    <property type="match status" value="1"/>
</dbReference>
<evidence type="ECO:0000313" key="3">
    <source>
        <dbReference type="Proteomes" id="UP000192288"/>
    </source>
</evidence>
<dbReference type="InterPro" id="IPR058193">
    <property type="entry name" value="VanY/YodJ_core_dom"/>
</dbReference>
<organism evidence="2 3">
    <name type="scientific">Leuconostoc pseudomesenteroides</name>
    <dbReference type="NCBI Taxonomy" id="33968"/>
    <lineage>
        <taxon>Bacteria</taxon>
        <taxon>Bacillati</taxon>
        <taxon>Bacillota</taxon>
        <taxon>Bacilli</taxon>
        <taxon>Lactobacillales</taxon>
        <taxon>Lactobacillaceae</taxon>
        <taxon>Leuconostoc</taxon>
    </lineage>
</organism>
<dbReference type="RefSeq" id="WP_004914128.1">
    <property type="nucleotide sequence ID" value="NZ_MPLS01000012.1"/>
</dbReference>
<dbReference type="STRING" id="33968.BMS77_06720"/>
<dbReference type="EMBL" id="MPLS01000012">
    <property type="protein sequence ID" value="ORI97898.1"/>
    <property type="molecule type" value="Genomic_DNA"/>
</dbReference>
<accession>A0A1X0VDW8</accession>
<dbReference type="GO" id="GO:0008233">
    <property type="term" value="F:peptidase activity"/>
    <property type="evidence" value="ECO:0007669"/>
    <property type="project" value="InterPro"/>
</dbReference>
<comment type="caution">
    <text evidence="2">The sequence shown here is derived from an EMBL/GenBank/DDBJ whole genome shotgun (WGS) entry which is preliminary data.</text>
</comment>
<dbReference type="PANTHER" id="PTHR34385">
    <property type="entry name" value="D-ALANYL-D-ALANINE CARBOXYPEPTIDASE"/>
    <property type="match status" value="1"/>
</dbReference>